<evidence type="ECO:0000259" key="1">
    <source>
        <dbReference type="Pfam" id="PF01408"/>
    </source>
</evidence>
<sequence length="314" mass="35964">VKNTKIEAAMDLDLKRAIKIGGKKHAYTDIQKMYDNEDFNVVYIATPHYLHKPMIKQAFEEGKHVLCEKPVSISIEDAREINQLDKKFSSLKLGFNYNYRYDHNCFYLASGIQNSHLGKIYYANCNIYFSREMDYFNRAIWRTKKETAGGGTLLIHGSHIVDTMLWALGEPISVMGKIDTLKFKNIEVEDLALGIVEFQSGAYAQINDASFIKPALSIFKEKVELQIFGEKGYCHYKGPWPVSSLKWKGVKNFKIKKNTKGFSHFGRSIKAFGNWVLYDKPFFNTVEESSKVLSLISALYKSSDTGKKEKVEKL</sequence>
<feature type="non-terminal residue" evidence="3">
    <location>
        <position position="1"/>
    </location>
</feature>
<dbReference type="Gene3D" id="3.40.50.720">
    <property type="entry name" value="NAD(P)-binding Rossmann-like Domain"/>
    <property type="match status" value="1"/>
</dbReference>
<dbReference type="EMBL" id="BARU01006322">
    <property type="protein sequence ID" value="GAH46776.1"/>
    <property type="molecule type" value="Genomic_DNA"/>
</dbReference>
<feature type="domain" description="GFO/IDH/MocA-like oxidoreductase" evidence="2">
    <location>
        <begin position="112"/>
        <end position="233"/>
    </location>
</feature>
<evidence type="ECO:0000259" key="2">
    <source>
        <dbReference type="Pfam" id="PF22725"/>
    </source>
</evidence>
<dbReference type="InterPro" id="IPR052515">
    <property type="entry name" value="Gfo/Idh/MocA_Oxidoreductase"/>
</dbReference>
<protein>
    <recommendedName>
        <fullName evidence="4">Gfo/Idh/MocA-like oxidoreductase N-terminal domain-containing protein</fullName>
    </recommendedName>
</protein>
<dbReference type="PANTHER" id="PTHR43249:SF1">
    <property type="entry name" value="D-GLUCOSIDE 3-DEHYDROGENASE"/>
    <property type="match status" value="1"/>
</dbReference>
<evidence type="ECO:0000313" key="3">
    <source>
        <dbReference type="EMBL" id="GAH46776.1"/>
    </source>
</evidence>
<dbReference type="GO" id="GO:0000166">
    <property type="term" value="F:nucleotide binding"/>
    <property type="evidence" value="ECO:0007669"/>
    <property type="project" value="InterPro"/>
</dbReference>
<dbReference type="Pfam" id="PF22725">
    <property type="entry name" value="GFO_IDH_MocA_C3"/>
    <property type="match status" value="1"/>
</dbReference>
<name>X1FM56_9ZZZZ</name>
<gene>
    <name evidence="3" type="ORF">S03H2_12427</name>
</gene>
<dbReference type="SUPFAM" id="SSF51735">
    <property type="entry name" value="NAD(P)-binding Rossmann-fold domains"/>
    <property type="match status" value="1"/>
</dbReference>
<feature type="domain" description="Gfo/Idh/MocA-like oxidoreductase N-terminal" evidence="1">
    <location>
        <begin position="6"/>
        <end position="87"/>
    </location>
</feature>
<dbReference type="InterPro" id="IPR036291">
    <property type="entry name" value="NAD(P)-bd_dom_sf"/>
</dbReference>
<dbReference type="PANTHER" id="PTHR43249">
    <property type="entry name" value="UDP-N-ACETYL-2-AMINO-2-DEOXY-D-GLUCURONATE OXIDASE"/>
    <property type="match status" value="1"/>
</dbReference>
<dbReference type="SUPFAM" id="SSF55347">
    <property type="entry name" value="Glyceraldehyde-3-phosphate dehydrogenase-like, C-terminal domain"/>
    <property type="match status" value="1"/>
</dbReference>
<organism evidence="3">
    <name type="scientific">marine sediment metagenome</name>
    <dbReference type="NCBI Taxonomy" id="412755"/>
    <lineage>
        <taxon>unclassified sequences</taxon>
        <taxon>metagenomes</taxon>
        <taxon>ecological metagenomes</taxon>
    </lineage>
</organism>
<dbReference type="AlphaFoldDB" id="X1FM56"/>
<dbReference type="InterPro" id="IPR000683">
    <property type="entry name" value="Gfo/Idh/MocA-like_OxRdtase_N"/>
</dbReference>
<reference evidence="3" key="1">
    <citation type="journal article" date="2014" name="Front. Microbiol.">
        <title>High frequency of phylogenetically diverse reductive dehalogenase-homologous genes in deep subseafloor sedimentary metagenomes.</title>
        <authorList>
            <person name="Kawai M."/>
            <person name="Futagami T."/>
            <person name="Toyoda A."/>
            <person name="Takaki Y."/>
            <person name="Nishi S."/>
            <person name="Hori S."/>
            <person name="Arai W."/>
            <person name="Tsubouchi T."/>
            <person name="Morono Y."/>
            <person name="Uchiyama I."/>
            <person name="Ito T."/>
            <person name="Fujiyama A."/>
            <person name="Inagaki F."/>
            <person name="Takami H."/>
        </authorList>
    </citation>
    <scope>NUCLEOTIDE SEQUENCE</scope>
    <source>
        <strain evidence="3">Expedition CK06-06</strain>
    </source>
</reference>
<accession>X1FM56</accession>
<dbReference type="Pfam" id="PF01408">
    <property type="entry name" value="GFO_IDH_MocA"/>
    <property type="match status" value="1"/>
</dbReference>
<dbReference type="Gene3D" id="3.30.360.10">
    <property type="entry name" value="Dihydrodipicolinate Reductase, domain 2"/>
    <property type="match status" value="1"/>
</dbReference>
<comment type="caution">
    <text evidence="3">The sequence shown here is derived from an EMBL/GenBank/DDBJ whole genome shotgun (WGS) entry which is preliminary data.</text>
</comment>
<proteinExistence type="predicted"/>
<evidence type="ECO:0008006" key="4">
    <source>
        <dbReference type="Google" id="ProtNLM"/>
    </source>
</evidence>
<dbReference type="InterPro" id="IPR055170">
    <property type="entry name" value="GFO_IDH_MocA-like_dom"/>
</dbReference>